<feature type="compositionally biased region" description="Basic and acidic residues" evidence="1">
    <location>
        <begin position="18"/>
        <end position="31"/>
    </location>
</feature>
<proteinExistence type="predicted"/>
<feature type="compositionally biased region" description="Polar residues" evidence="1">
    <location>
        <begin position="646"/>
        <end position="657"/>
    </location>
</feature>
<gene>
    <name evidence="2" type="ORF">Ocin01_12261</name>
</gene>
<dbReference type="EMBL" id="LJIJ01000807">
    <property type="protein sequence ID" value="ODM94419.1"/>
    <property type="molecule type" value="Genomic_DNA"/>
</dbReference>
<feature type="compositionally biased region" description="Basic and acidic residues" evidence="1">
    <location>
        <begin position="132"/>
        <end position="146"/>
    </location>
</feature>
<feature type="compositionally biased region" description="Basic residues" evidence="1">
    <location>
        <begin position="672"/>
        <end position="685"/>
    </location>
</feature>
<dbReference type="AlphaFoldDB" id="A0A1D2MMZ4"/>
<feature type="compositionally biased region" description="Acidic residues" evidence="1">
    <location>
        <begin position="7"/>
        <end position="17"/>
    </location>
</feature>
<feature type="region of interest" description="Disordered" evidence="1">
    <location>
        <begin position="709"/>
        <end position="760"/>
    </location>
</feature>
<feature type="compositionally biased region" description="Basic and acidic residues" evidence="1">
    <location>
        <begin position="160"/>
        <end position="178"/>
    </location>
</feature>
<feature type="compositionally biased region" description="Acidic residues" evidence="1">
    <location>
        <begin position="565"/>
        <end position="574"/>
    </location>
</feature>
<comment type="caution">
    <text evidence="2">The sequence shown here is derived from an EMBL/GenBank/DDBJ whole genome shotgun (WGS) entry which is preliminary data.</text>
</comment>
<feature type="compositionally biased region" description="Basic residues" evidence="1">
    <location>
        <begin position="709"/>
        <end position="733"/>
    </location>
</feature>
<feature type="compositionally biased region" description="Polar residues" evidence="1">
    <location>
        <begin position="502"/>
        <end position="525"/>
    </location>
</feature>
<feature type="region of interest" description="Disordered" evidence="1">
    <location>
        <begin position="102"/>
        <end position="178"/>
    </location>
</feature>
<feature type="compositionally biased region" description="Polar residues" evidence="1">
    <location>
        <begin position="611"/>
        <end position="623"/>
    </location>
</feature>
<protein>
    <submittedName>
        <fullName evidence="2">Uncharacterized protein</fullName>
    </submittedName>
</protein>
<feature type="region of interest" description="Disordered" evidence="1">
    <location>
        <begin position="1"/>
        <end position="31"/>
    </location>
</feature>
<feature type="compositionally biased region" description="Basic residues" evidence="1">
    <location>
        <begin position="893"/>
        <end position="902"/>
    </location>
</feature>
<evidence type="ECO:0000313" key="3">
    <source>
        <dbReference type="Proteomes" id="UP000094527"/>
    </source>
</evidence>
<reference evidence="2 3" key="1">
    <citation type="journal article" date="2016" name="Genome Biol. Evol.">
        <title>Gene Family Evolution Reflects Adaptation to Soil Environmental Stressors in the Genome of the Collembolan Orchesella cincta.</title>
        <authorList>
            <person name="Faddeeva-Vakhrusheva A."/>
            <person name="Derks M.F."/>
            <person name="Anvar S.Y."/>
            <person name="Agamennone V."/>
            <person name="Suring W."/>
            <person name="Smit S."/>
            <person name="van Straalen N.M."/>
            <person name="Roelofs D."/>
        </authorList>
    </citation>
    <scope>NUCLEOTIDE SEQUENCE [LARGE SCALE GENOMIC DNA]</scope>
    <source>
        <tissue evidence="2">Mixed pool</tissue>
    </source>
</reference>
<feature type="compositionally biased region" description="Acidic residues" evidence="1">
    <location>
        <begin position="738"/>
        <end position="749"/>
    </location>
</feature>
<dbReference type="Proteomes" id="UP000094527">
    <property type="component" value="Unassembled WGS sequence"/>
</dbReference>
<evidence type="ECO:0000313" key="2">
    <source>
        <dbReference type="EMBL" id="ODM94419.1"/>
    </source>
</evidence>
<feature type="region of interest" description="Disordered" evidence="1">
    <location>
        <begin position="837"/>
        <end position="902"/>
    </location>
</feature>
<organism evidence="2 3">
    <name type="scientific">Orchesella cincta</name>
    <name type="common">Springtail</name>
    <name type="synonym">Podura cincta</name>
    <dbReference type="NCBI Taxonomy" id="48709"/>
    <lineage>
        <taxon>Eukaryota</taxon>
        <taxon>Metazoa</taxon>
        <taxon>Ecdysozoa</taxon>
        <taxon>Arthropoda</taxon>
        <taxon>Hexapoda</taxon>
        <taxon>Collembola</taxon>
        <taxon>Entomobryomorpha</taxon>
        <taxon>Entomobryoidea</taxon>
        <taxon>Orchesellidae</taxon>
        <taxon>Orchesellinae</taxon>
        <taxon>Orchesella</taxon>
    </lineage>
</organism>
<feature type="region of interest" description="Disordered" evidence="1">
    <location>
        <begin position="539"/>
        <end position="591"/>
    </location>
</feature>
<feature type="compositionally biased region" description="Basic residues" evidence="1">
    <location>
        <begin position="863"/>
        <end position="874"/>
    </location>
</feature>
<name>A0A1D2MMZ4_ORCCI</name>
<feature type="region of interest" description="Disordered" evidence="1">
    <location>
        <begin position="478"/>
        <end position="525"/>
    </location>
</feature>
<accession>A0A1D2MMZ4</accession>
<feature type="region of interest" description="Disordered" evidence="1">
    <location>
        <begin position="609"/>
        <end position="695"/>
    </location>
</feature>
<sequence length="902" mass="101013">MLIASTEDNDSPEDSAEDGLRRKLPEEKEAPLTWRDHLGNLFVLPGTKKVKKKDKVDEIVEQIEKEEDDKIEDLVLTDMASDPDDLTFALKDLKVRGLKKTMSKMAPDSKKEYISKCGRAAPPPDDDEPHPEDDYSMERQRERYEGSEEEYDEGSMPMHMRHEHDPRHEYPDSASGEDERLYYDPRELTRGGYPPPPPTPPTPLYGREAEEMYESNLKMLDQNLAAADYLRRRLGSRRERNMGGADRGYLQRKRNEAAEAKNVFDKTRVAAEIGAETRSSRQCRAFFRECPVKTIAKSPGEGGDAENADTQPFLNRAVNNIRRVLLGGQPQATKQRRVNEIKEAIQQLNPPRNHGGSEVKVVLNIGPTPPDLHRAGVVMQQYGQPVIPTPDPMMITANGVSPQVNMMPQVSMMPQVPPSPAVVMVNGQQLATPPSPYMTQMNPPGPTQLYPATSATPPKLPSMKPTTFHDMLTNGMPKKVIKTTPKPGPSSTRKTMVYHNPSAASKTVRPSTTSRLPSLTVSTPSSVEFDSLEQLLKTTLPPENEETTEYPSFDETNGPGGLFSDEQEEEEEEERVQTLDDLLPSKRPISKEEYAQNLRETLSIFDRFKQANKNKTQPTTVKTTAKPRETAQRQPASNKKVKKFSNNRVASANNSKKQTAKGKGSQKQVAKGSKKQTGKGSSKKPSKGESEDIPQEDIYEILDFLKLVRKRNRDRKGQKKANKGHKGKGKGTKKGGDDSSEESSEEEYYSEPPLVAVPPPTDKFKVMWKPSSSILKDGTEGSPELLIAMPKESQDMSEPQVSFLPHELENGRMDINPDSRYYDSMELGSYEINNADSNEPELVYSPFSQETKSHRASSSWKSNRSRRKKKRGSVKRIGETSKGSMTTTTTTAKPKRRVLNIY</sequence>
<keyword evidence="3" id="KW-1185">Reference proteome</keyword>
<evidence type="ECO:0000256" key="1">
    <source>
        <dbReference type="SAM" id="MobiDB-lite"/>
    </source>
</evidence>